<sequence>MDYEQFEREYVAAWEGLQAGRLTDLAAAQTRLSESAAKLEREIERRSAERLIGELEDAVQPPPPDQSPEMTEALRMLMTADFKTGAKEERLAALAAARRQIWAIADRAGKDSEKIRGLSRGLETSENMLTDPMPWDEPPPPAGA</sequence>
<dbReference type="EMBL" id="JAGINT010000001">
    <property type="protein sequence ID" value="MBP2351263.1"/>
    <property type="molecule type" value="Genomic_DNA"/>
</dbReference>
<evidence type="ECO:0000313" key="3">
    <source>
        <dbReference type="EMBL" id="MBP2351263.1"/>
    </source>
</evidence>
<evidence type="ECO:0000313" key="4">
    <source>
        <dbReference type="Proteomes" id="UP000755585"/>
    </source>
</evidence>
<keyword evidence="1" id="KW-0175">Coiled coil</keyword>
<dbReference type="Proteomes" id="UP000755585">
    <property type="component" value="Unassembled WGS sequence"/>
</dbReference>
<comment type="caution">
    <text evidence="3">The sequence shown here is derived from an EMBL/GenBank/DDBJ whole genome shotgun (WGS) entry which is preliminary data.</text>
</comment>
<feature type="coiled-coil region" evidence="1">
    <location>
        <begin position="22"/>
        <end position="49"/>
    </location>
</feature>
<keyword evidence="4" id="KW-1185">Reference proteome</keyword>
<evidence type="ECO:0000256" key="1">
    <source>
        <dbReference type="SAM" id="Coils"/>
    </source>
</evidence>
<proteinExistence type="predicted"/>
<feature type="region of interest" description="Disordered" evidence="2">
    <location>
        <begin position="113"/>
        <end position="144"/>
    </location>
</feature>
<feature type="compositionally biased region" description="Pro residues" evidence="2">
    <location>
        <begin position="135"/>
        <end position="144"/>
    </location>
</feature>
<dbReference type="RefSeq" id="WP_209694194.1">
    <property type="nucleotide sequence ID" value="NZ_BAAAVU010000026.1"/>
</dbReference>
<gene>
    <name evidence="3" type="ORF">JOF29_002346</name>
</gene>
<name>A0ABS4UHY2_9ACTN</name>
<organism evidence="3 4">
    <name type="scientific">Kribbella aluminosa</name>
    <dbReference type="NCBI Taxonomy" id="416017"/>
    <lineage>
        <taxon>Bacteria</taxon>
        <taxon>Bacillati</taxon>
        <taxon>Actinomycetota</taxon>
        <taxon>Actinomycetes</taxon>
        <taxon>Propionibacteriales</taxon>
        <taxon>Kribbellaceae</taxon>
        <taxon>Kribbella</taxon>
    </lineage>
</organism>
<accession>A0ABS4UHY2</accession>
<evidence type="ECO:0000256" key="2">
    <source>
        <dbReference type="SAM" id="MobiDB-lite"/>
    </source>
</evidence>
<reference evidence="3 4" key="1">
    <citation type="submission" date="2021-03" db="EMBL/GenBank/DDBJ databases">
        <title>Sequencing the genomes of 1000 actinobacteria strains.</title>
        <authorList>
            <person name="Klenk H.-P."/>
        </authorList>
    </citation>
    <scope>NUCLEOTIDE SEQUENCE [LARGE SCALE GENOMIC DNA]</scope>
    <source>
        <strain evidence="3 4">DSM 18824</strain>
    </source>
</reference>
<protein>
    <submittedName>
        <fullName evidence="3">Uncharacterized protein</fullName>
    </submittedName>
</protein>